<sequence length="67" mass="7953">MRPTTVLRYLKPSPSPHALIYRLWAKPVGRSLSLLLASYYGLFWTWEWLEKGEKEYEVHQKELSSSK</sequence>
<dbReference type="GeneID" id="34685058"/>
<name>A0A0C7N106_9SACH</name>
<dbReference type="OrthoDB" id="4034162at2759"/>
<dbReference type="HOGENOM" id="CLU_2812839_0_0_1"/>
<accession>A0A0C7N106</accession>
<evidence type="ECO:0000313" key="2">
    <source>
        <dbReference type="Proteomes" id="UP000054304"/>
    </source>
</evidence>
<gene>
    <name evidence="1" type="ORF">LALA0_S03e07206g</name>
</gene>
<evidence type="ECO:0000313" key="1">
    <source>
        <dbReference type="EMBL" id="CEP61629.1"/>
    </source>
</evidence>
<reference evidence="1 2" key="1">
    <citation type="submission" date="2014-12" db="EMBL/GenBank/DDBJ databases">
        <authorList>
            <person name="Neuveglise Cecile"/>
        </authorList>
    </citation>
    <scope>NUCLEOTIDE SEQUENCE [LARGE SCALE GENOMIC DNA]</scope>
    <source>
        <strain evidence="1 2">CBS 12615</strain>
    </source>
</reference>
<protein>
    <submittedName>
        <fullName evidence="1">LALA0S03e07206g1_1</fullName>
    </submittedName>
</protein>
<dbReference type="Proteomes" id="UP000054304">
    <property type="component" value="Unassembled WGS sequence"/>
</dbReference>
<proteinExistence type="predicted"/>
<organism evidence="1 2">
    <name type="scientific">Lachancea lanzarotensis</name>
    <dbReference type="NCBI Taxonomy" id="1245769"/>
    <lineage>
        <taxon>Eukaryota</taxon>
        <taxon>Fungi</taxon>
        <taxon>Dikarya</taxon>
        <taxon>Ascomycota</taxon>
        <taxon>Saccharomycotina</taxon>
        <taxon>Saccharomycetes</taxon>
        <taxon>Saccharomycetales</taxon>
        <taxon>Saccharomycetaceae</taxon>
        <taxon>Lachancea</taxon>
    </lineage>
</organism>
<dbReference type="RefSeq" id="XP_022627863.1">
    <property type="nucleotide sequence ID" value="XM_022773383.1"/>
</dbReference>
<keyword evidence="2" id="KW-1185">Reference proteome</keyword>
<dbReference type="AlphaFoldDB" id="A0A0C7N106"/>
<dbReference type="EMBL" id="LN736362">
    <property type="protein sequence ID" value="CEP61629.1"/>
    <property type="molecule type" value="Genomic_DNA"/>
</dbReference>